<accession>H0GTE3</accession>
<keyword evidence="2" id="KW-1133">Transmembrane helix</keyword>
<organism evidence="3 4">
    <name type="scientific">Saccharomyces cerevisiae x Saccharomyces kudriavzevii (strain VIN7)</name>
    <name type="common">Yeast</name>
    <dbReference type="NCBI Taxonomy" id="1095631"/>
    <lineage>
        <taxon>Eukaryota</taxon>
        <taxon>Fungi</taxon>
        <taxon>Dikarya</taxon>
        <taxon>Ascomycota</taxon>
        <taxon>Saccharomycotina</taxon>
        <taxon>Saccharomycetes</taxon>
        <taxon>Saccharomycetales</taxon>
        <taxon>Saccharomycetaceae</taxon>
        <taxon>Saccharomyces</taxon>
    </lineage>
</organism>
<protein>
    <submittedName>
        <fullName evidence="3">Ssn2p</fullName>
    </submittedName>
</protein>
<dbReference type="AlphaFoldDB" id="H0GTE3"/>
<feature type="region of interest" description="Disordered" evidence="1">
    <location>
        <begin position="1"/>
        <end position="32"/>
    </location>
</feature>
<dbReference type="EMBL" id="AGVY01000183">
    <property type="protein sequence ID" value="EHN02923.1"/>
    <property type="molecule type" value="Genomic_DNA"/>
</dbReference>
<feature type="compositionally biased region" description="Polar residues" evidence="1">
    <location>
        <begin position="1"/>
        <end position="14"/>
    </location>
</feature>
<keyword evidence="4" id="KW-1185">Reference proteome</keyword>
<comment type="caution">
    <text evidence="3">The sequence shown here is derived from an EMBL/GenBank/DDBJ whole genome shotgun (WGS) entry which is preliminary data.</text>
</comment>
<keyword evidence="2" id="KW-0472">Membrane</keyword>
<name>H0GTE3_SACCK</name>
<evidence type="ECO:0000256" key="2">
    <source>
        <dbReference type="SAM" id="Phobius"/>
    </source>
</evidence>
<feature type="transmembrane region" description="Helical" evidence="2">
    <location>
        <begin position="232"/>
        <end position="249"/>
    </location>
</feature>
<gene>
    <name evidence="3" type="ORF">VIN7_6511</name>
</gene>
<evidence type="ECO:0000313" key="3">
    <source>
        <dbReference type="EMBL" id="EHN02923.1"/>
    </source>
</evidence>
<feature type="compositionally biased region" description="Low complexity" evidence="1">
    <location>
        <begin position="15"/>
        <end position="32"/>
    </location>
</feature>
<evidence type="ECO:0000313" key="4">
    <source>
        <dbReference type="Proteomes" id="UP000009009"/>
    </source>
</evidence>
<proteinExistence type="predicted"/>
<evidence type="ECO:0000256" key="1">
    <source>
        <dbReference type="SAM" id="MobiDB-lite"/>
    </source>
</evidence>
<keyword evidence="2" id="KW-0812">Transmembrane</keyword>
<feature type="transmembrane region" description="Helical" evidence="2">
    <location>
        <begin position="115"/>
        <end position="132"/>
    </location>
</feature>
<dbReference type="HOGENOM" id="CLU_937366_0_0_1"/>
<dbReference type="Proteomes" id="UP000009009">
    <property type="component" value="Unassembled WGS sequence"/>
</dbReference>
<feature type="transmembrane region" description="Helical" evidence="2">
    <location>
        <begin position="144"/>
        <end position="163"/>
    </location>
</feature>
<sequence>MLSESFISSRTFNDLSSPSLLPSSSSSSSSSSELERSAIETSKFSASSFCNGLNENFPPDLYLLSTLFSIIGLKFNGAKTLLRLSRGVSTGRGAPGSMYNGLVGKVISSIGISKYFLFPFNFFAVPLIVRILCSSDGGKNDMSLPRSVCVSLLLLLAHLPLLFSSSSDISNMSSVISSDMLLLDPFVEFDLLLSPNKSSSSSSPNNSLSTIASLLSLIKSSFCSCCSSRPPLLVIPSTLSVLLMGLFIFSNDFPLTSSSAFSGLFSKSLDTIVCFLSLNNSLSLMLLLGVFKKAGAN</sequence>
<reference evidence="3 4" key="1">
    <citation type="journal article" date="2012" name="FEMS Yeast Res.">
        <title>The genome sequence of the wine yeast VIN7 reveals an allotriploid hybrid genome with Saccharomyces cerevisiae and Saccharomyces kudriavzevii origins.</title>
        <authorList>
            <person name="Borneman A.R."/>
            <person name="Desany B.A."/>
            <person name="Riches D."/>
            <person name="Affourtit J.P."/>
            <person name="Forgan A.H."/>
            <person name="Pretorius I.S."/>
            <person name="Egholm M."/>
            <person name="Chambers P.J."/>
        </authorList>
    </citation>
    <scope>NUCLEOTIDE SEQUENCE [LARGE SCALE GENOMIC DNA]</scope>
    <source>
        <strain evidence="3 4">VIN7</strain>
    </source>
</reference>
<feature type="transmembrane region" description="Helical" evidence="2">
    <location>
        <begin position="269"/>
        <end position="291"/>
    </location>
</feature>